<dbReference type="PANTHER" id="PTHR41328">
    <property type="entry name" value="TERMINASE SMALL SUBUNIT-RELATED"/>
    <property type="match status" value="1"/>
</dbReference>
<accession>K1TE79</accession>
<protein>
    <submittedName>
        <fullName evidence="3">Phage terminase small subunit</fullName>
    </submittedName>
</protein>
<dbReference type="EMBL" id="AJWZ01003492">
    <property type="protein sequence ID" value="EKC68098.1"/>
    <property type="molecule type" value="Genomic_DNA"/>
</dbReference>
<dbReference type="GO" id="GO:0051276">
    <property type="term" value="P:chromosome organization"/>
    <property type="evidence" value="ECO:0007669"/>
    <property type="project" value="InterPro"/>
</dbReference>
<dbReference type="InterPro" id="IPR038713">
    <property type="entry name" value="Terminase_Gp1_N_sf"/>
</dbReference>
<keyword evidence="1" id="KW-1188">Viral release from host cell</keyword>
<dbReference type="AlphaFoldDB" id="K1TE79"/>
<feature type="non-terminal residue" evidence="3">
    <location>
        <position position="147"/>
    </location>
</feature>
<name>K1TE79_9ZZZZ</name>
<dbReference type="Pfam" id="PF03592">
    <property type="entry name" value="Terminase_2"/>
    <property type="match status" value="1"/>
</dbReference>
<proteinExistence type="predicted"/>
<keyword evidence="2" id="KW-0231">Viral genome packaging</keyword>
<sequence>MKKLIQNHKGGIITDRKSLKKREKDFCREYVYCGNPKDAALRAGYTVFPEMCGIRLLTERRIKEEIAELEGKLAATRAEALCGYRRIAFGNISDAVKLILESDGDRLDAEKLDLFNVAEIKKPRGGGMEIKFFDRLKALEKIEQLSL</sequence>
<organism evidence="3">
    <name type="scientific">human gut metagenome</name>
    <dbReference type="NCBI Taxonomy" id="408170"/>
    <lineage>
        <taxon>unclassified sequences</taxon>
        <taxon>metagenomes</taxon>
        <taxon>organismal metagenomes</taxon>
    </lineage>
</organism>
<evidence type="ECO:0000313" key="3">
    <source>
        <dbReference type="EMBL" id="EKC68098.1"/>
    </source>
</evidence>
<evidence type="ECO:0000256" key="2">
    <source>
        <dbReference type="ARBA" id="ARBA00023219"/>
    </source>
</evidence>
<dbReference type="Gene3D" id="1.10.10.1400">
    <property type="entry name" value="Terminase, small subunit, N-terminal DNA-binding domain, HTH motif"/>
    <property type="match status" value="1"/>
</dbReference>
<dbReference type="InterPro" id="IPR052404">
    <property type="entry name" value="SPP1-like_terminase"/>
</dbReference>
<dbReference type="InterPro" id="IPR005335">
    <property type="entry name" value="Terminase_ssu"/>
</dbReference>
<dbReference type="PANTHER" id="PTHR41328:SF2">
    <property type="entry name" value="TERMINASE SMALL SUBUNIT"/>
    <property type="match status" value="1"/>
</dbReference>
<evidence type="ECO:0000256" key="1">
    <source>
        <dbReference type="ARBA" id="ARBA00022612"/>
    </source>
</evidence>
<gene>
    <name evidence="3" type="ORF">OBE_05112</name>
</gene>
<reference evidence="3" key="1">
    <citation type="journal article" date="2013" name="Environ. Microbiol.">
        <title>Microbiota from the distal guts of lean and obese adolescents exhibit partial functional redundancy besides clear differences in community structure.</title>
        <authorList>
            <person name="Ferrer M."/>
            <person name="Ruiz A."/>
            <person name="Lanza F."/>
            <person name="Haange S.B."/>
            <person name="Oberbach A."/>
            <person name="Till H."/>
            <person name="Bargiela R."/>
            <person name="Campoy C."/>
            <person name="Segura M.T."/>
            <person name="Richter M."/>
            <person name="von Bergen M."/>
            <person name="Seifert J."/>
            <person name="Suarez A."/>
        </authorList>
    </citation>
    <scope>NUCLEOTIDE SEQUENCE</scope>
</reference>
<comment type="caution">
    <text evidence="3">The sequence shown here is derived from an EMBL/GenBank/DDBJ whole genome shotgun (WGS) entry which is preliminary data.</text>
</comment>